<sequence length="83" mass="9017">MRGTATFAGGEIHVEFETGLTRVDYGVPRSPVWFEPDSDGPSIASLTILGEAYDPSDLPPRLRRAILALADEVEEWATLEDAA</sequence>
<organism evidence="1 2">
    <name type="scientific">Pontibaca methylaminivorans</name>
    <dbReference type="NCBI Taxonomy" id="515897"/>
    <lineage>
        <taxon>Bacteria</taxon>
        <taxon>Pseudomonadati</taxon>
        <taxon>Pseudomonadota</taxon>
        <taxon>Alphaproteobacteria</taxon>
        <taxon>Rhodobacterales</taxon>
        <taxon>Roseobacteraceae</taxon>
        <taxon>Pontibaca</taxon>
    </lineage>
</organism>
<evidence type="ECO:0000313" key="2">
    <source>
        <dbReference type="Proteomes" id="UP000192455"/>
    </source>
</evidence>
<accession>A0A1R3W9D1</accession>
<dbReference type="AlphaFoldDB" id="A0A1R3W9D1"/>
<dbReference type="Proteomes" id="UP000192455">
    <property type="component" value="Unassembled WGS sequence"/>
</dbReference>
<reference evidence="1 2" key="1">
    <citation type="submission" date="2017-01" db="EMBL/GenBank/DDBJ databases">
        <authorList>
            <person name="Mah S.A."/>
            <person name="Swanson W.J."/>
            <person name="Moy G.W."/>
            <person name="Vacquier V.D."/>
        </authorList>
    </citation>
    <scope>NUCLEOTIDE SEQUENCE [LARGE SCALE GENOMIC DNA]</scope>
    <source>
        <strain evidence="1 2">DSM 21219</strain>
    </source>
</reference>
<keyword evidence="2" id="KW-1185">Reference proteome</keyword>
<gene>
    <name evidence="1" type="ORF">SAMN05421849_0190</name>
</gene>
<protein>
    <submittedName>
        <fullName evidence="1">Uncharacterized protein</fullName>
    </submittedName>
</protein>
<proteinExistence type="predicted"/>
<dbReference type="OrthoDB" id="9974065at2"/>
<dbReference type="STRING" id="515897.SAMN05421849_0190"/>
<dbReference type="RefSeq" id="WP_076646442.1">
    <property type="nucleotide sequence ID" value="NZ_FTPS01000001.1"/>
</dbReference>
<evidence type="ECO:0000313" key="1">
    <source>
        <dbReference type="EMBL" id="SIT74641.1"/>
    </source>
</evidence>
<dbReference type="EMBL" id="FTPS01000001">
    <property type="protein sequence ID" value="SIT74641.1"/>
    <property type="molecule type" value="Genomic_DNA"/>
</dbReference>
<name>A0A1R3W9D1_9RHOB</name>